<sequence>MQITSSATFSASADAVFAMLTDEAYLTEVCRASDATDYSVSSDGTTTRTSRTLAAPKEAARFTGPTLVVTEQIVWGSAAADGSRNGQLTLGVQGQPVTMNGTTTIHPSGQTTTVDVDGELKVNIPLLGGKLEKAAAPAILEGIKLQQEVGNRWLAR</sequence>
<dbReference type="InterPro" id="IPR019639">
    <property type="entry name" value="DUF2505"/>
</dbReference>
<dbReference type="AlphaFoldDB" id="A0A4R7J8X3"/>
<name>A0A4R7J8X3_9ACTN</name>
<gene>
    <name evidence="1" type="ORF">CLV29_1363</name>
</gene>
<dbReference type="SUPFAM" id="SSF55961">
    <property type="entry name" value="Bet v1-like"/>
    <property type="match status" value="1"/>
</dbReference>
<proteinExistence type="predicted"/>
<evidence type="ECO:0000313" key="1">
    <source>
        <dbReference type="EMBL" id="TDT33734.1"/>
    </source>
</evidence>
<dbReference type="RefSeq" id="WP_166649158.1">
    <property type="nucleotide sequence ID" value="NZ_CP171129.1"/>
</dbReference>
<organism evidence="1 2">
    <name type="scientific">Naumannella halotolerans</name>
    <dbReference type="NCBI Taxonomy" id="993414"/>
    <lineage>
        <taxon>Bacteria</taxon>
        <taxon>Bacillati</taxon>
        <taxon>Actinomycetota</taxon>
        <taxon>Actinomycetes</taxon>
        <taxon>Propionibacteriales</taxon>
        <taxon>Propionibacteriaceae</taxon>
        <taxon>Naumannella</taxon>
    </lineage>
</organism>
<dbReference type="Gene3D" id="3.30.530.20">
    <property type="match status" value="1"/>
</dbReference>
<dbReference type="InterPro" id="IPR023393">
    <property type="entry name" value="START-like_dom_sf"/>
</dbReference>
<protein>
    <submittedName>
        <fullName evidence="1">Uncharacterized protein DUF2505</fullName>
    </submittedName>
</protein>
<evidence type="ECO:0000313" key="2">
    <source>
        <dbReference type="Proteomes" id="UP000295371"/>
    </source>
</evidence>
<comment type="caution">
    <text evidence="1">The sequence shown here is derived from an EMBL/GenBank/DDBJ whole genome shotgun (WGS) entry which is preliminary data.</text>
</comment>
<dbReference type="Proteomes" id="UP000295371">
    <property type="component" value="Unassembled WGS sequence"/>
</dbReference>
<dbReference type="Pfam" id="PF10698">
    <property type="entry name" value="DUF2505"/>
    <property type="match status" value="1"/>
</dbReference>
<dbReference type="EMBL" id="SOAW01000001">
    <property type="protein sequence ID" value="TDT33734.1"/>
    <property type="molecule type" value="Genomic_DNA"/>
</dbReference>
<accession>A0A4R7J8X3</accession>
<reference evidence="1 2" key="1">
    <citation type="submission" date="2019-03" db="EMBL/GenBank/DDBJ databases">
        <title>Genomic Encyclopedia of Archaeal and Bacterial Type Strains, Phase II (KMG-II): from individual species to whole genera.</title>
        <authorList>
            <person name="Goeker M."/>
        </authorList>
    </citation>
    <scope>NUCLEOTIDE SEQUENCE [LARGE SCALE GENOMIC DNA]</scope>
    <source>
        <strain evidence="1 2">DSM 24323</strain>
    </source>
</reference>
<keyword evidence="2" id="KW-1185">Reference proteome</keyword>